<dbReference type="Proteomes" id="UP000186817">
    <property type="component" value="Unassembled WGS sequence"/>
</dbReference>
<evidence type="ECO:0000313" key="2">
    <source>
        <dbReference type="Proteomes" id="UP000186817"/>
    </source>
</evidence>
<dbReference type="EMBL" id="LSRX01001728">
    <property type="protein sequence ID" value="OLP77683.1"/>
    <property type="molecule type" value="Genomic_DNA"/>
</dbReference>
<name>A0A1Q9C431_SYMMI</name>
<sequence length="894" mass="99766">MMSDSILGGFGCNEFFSLLESPKLHKRLQLLAEKFLSAYMSDDVPNLDMSPKVLQTLATIHQVFSCVLVLLVPTPNYMGTSVSAVTSILSAAEYDDMEMMVALRLFLNDGGLWQGKVDEVLKVGTSSLKVGQSLSNLSEKLVMEGDGNCLSEAFTTAVKQLPDFRKALRKGATEKLEEMMIKRTVQAVTQMCAISEIKAEHTVNIHVCTQALDLFPTADSIMELKSRFLKWQKTVSHQLDQQILATTVEAIEQNLAVDDYKLPVDSLKKLVEQLFSPKVEKPTETMQHGRSMVWAVLRKLKAETIAVEADIEKQITFPVIPVAEKAAAASFEEALVPVILGHLRLFAEGGYVLQQMVKFSKFGADPAGRVRNDPRLGGLGTYLKQFDQFCASKAKLAKLMAELPETSDKQTLVGLDIPNLAAFQITADMLSAIRSVLEGWHKEATSSRARLSDITNDKHLPGTSWKEELSDKADFKTVQTHVAIKMDDDMSALPEAIKTLQEVVNNLSVWQKKLKFLKGQEQCPPEFKADLERFDAACAETSKFLDLAKIFQREGLLASAIVMKNKADGIKLARKELLKVDADGCGDQIHAALSAAARSPDLESHLHFLENELGLDSAKNFHSELLSLSLERYPVISGMEFFIRQRQENKLVSRLFSCPGFNTACCKMDFLHACDLGVTSDWLGSLLFYLQSEKIRGHSKRIRCAKLYQNIKAYYDRAGVTDRLPKLLPGMLREEDRGKIKSPKLRAKAGEARALVGAAMELATKYLSLANPAEEAMFRGTEALQSMYACLSTAAWDKDVFRESSQKFLLFWGSLETYFEEDKLFRVKPKAHQLFELARAQVNPSKTWTYRDESYGHTLALLGRRRGGKFSMYAVSCQVLRRFLAANKVPRVGT</sequence>
<proteinExistence type="predicted"/>
<reference evidence="1 2" key="1">
    <citation type="submission" date="2016-02" db="EMBL/GenBank/DDBJ databases">
        <title>Genome analysis of coral dinoflagellate symbionts highlights evolutionary adaptations to a symbiotic lifestyle.</title>
        <authorList>
            <person name="Aranda M."/>
            <person name="Li Y."/>
            <person name="Liew Y.J."/>
            <person name="Baumgarten S."/>
            <person name="Simakov O."/>
            <person name="Wilson M."/>
            <person name="Piel J."/>
            <person name="Ashoor H."/>
            <person name="Bougouffa S."/>
            <person name="Bajic V.B."/>
            <person name="Ryu T."/>
            <person name="Ravasi T."/>
            <person name="Bayer T."/>
            <person name="Micklem G."/>
            <person name="Kim H."/>
            <person name="Bhak J."/>
            <person name="Lajeunesse T.C."/>
            <person name="Voolstra C.R."/>
        </authorList>
    </citation>
    <scope>NUCLEOTIDE SEQUENCE [LARGE SCALE GENOMIC DNA]</scope>
    <source>
        <strain evidence="1 2">CCMP2467</strain>
    </source>
</reference>
<dbReference type="AlphaFoldDB" id="A0A1Q9C431"/>
<keyword evidence="2" id="KW-1185">Reference proteome</keyword>
<dbReference type="OrthoDB" id="10284420at2759"/>
<gene>
    <name evidence="1" type="ORF">AK812_SmicGene42229</name>
</gene>
<protein>
    <submittedName>
        <fullName evidence="1">Uncharacterized protein</fullName>
    </submittedName>
</protein>
<organism evidence="1 2">
    <name type="scientific">Symbiodinium microadriaticum</name>
    <name type="common">Dinoflagellate</name>
    <name type="synonym">Zooxanthella microadriatica</name>
    <dbReference type="NCBI Taxonomy" id="2951"/>
    <lineage>
        <taxon>Eukaryota</taxon>
        <taxon>Sar</taxon>
        <taxon>Alveolata</taxon>
        <taxon>Dinophyceae</taxon>
        <taxon>Suessiales</taxon>
        <taxon>Symbiodiniaceae</taxon>
        <taxon>Symbiodinium</taxon>
    </lineage>
</organism>
<comment type="caution">
    <text evidence="1">The sequence shown here is derived from an EMBL/GenBank/DDBJ whole genome shotgun (WGS) entry which is preliminary data.</text>
</comment>
<accession>A0A1Q9C431</accession>
<evidence type="ECO:0000313" key="1">
    <source>
        <dbReference type="EMBL" id="OLP77683.1"/>
    </source>
</evidence>